<evidence type="ECO:0000313" key="2">
    <source>
        <dbReference type="EMBL" id="ONM34393.1"/>
    </source>
</evidence>
<keyword evidence="2" id="KW-0418">Kinase</keyword>
<dbReference type="PANTHER" id="PTHR20275:SF0">
    <property type="entry name" value="NAD KINASE"/>
    <property type="match status" value="1"/>
</dbReference>
<gene>
    <name evidence="2" type="ORF">ZEAMMB73_Zm00001d042052</name>
</gene>
<comment type="similarity">
    <text evidence="1">Belongs to the NAD kinase family.</text>
</comment>
<dbReference type="Gene3D" id="3.40.50.10330">
    <property type="entry name" value="Probable inorganic polyphosphate/atp-NAD kinase, domain 1"/>
    <property type="match status" value="1"/>
</dbReference>
<name>A0A1D6N0S5_MAIZE</name>
<dbReference type="InterPro" id="IPR017438">
    <property type="entry name" value="ATP-NAD_kinase_N"/>
</dbReference>
<dbReference type="EMBL" id="CM007649">
    <property type="protein sequence ID" value="ONM34393.1"/>
    <property type="molecule type" value="Genomic_DNA"/>
</dbReference>
<sequence length="303" mass="34666">MKPKMYCRNTDMCNLPFTIKITIGINLCEFEAVAKALRRVAEGKAAAQAEAAEWKRKYELETAHKHRSKIKGYSSCINNDLDKLVSQLTLETPTSDQLGCCGKHGICAHEILQDEVPGPIPRSNHKVVGRKASFKLSWGCNGDKNGQHKHDFVSFEKGDITTAERSNKQILLKWESPPQTVLFITKPNSNSVRVLCAEMIRWLREHKNINIFVEPRVSKELLTEDSYYNFVQTWDNDEEIKMLRTKVDLIITLGGDGTVLWVCIHFLLYFICDESLQIVIWTAKLLFLIHFDIVTPSVMWLLV</sequence>
<reference evidence="2" key="1">
    <citation type="submission" date="2015-12" db="EMBL/GenBank/DDBJ databases">
        <title>Update maize B73 reference genome by single molecule sequencing technologies.</title>
        <authorList>
            <consortium name="Maize Genome Sequencing Project"/>
            <person name="Ware D."/>
        </authorList>
    </citation>
    <scope>NUCLEOTIDE SEQUENCE [LARGE SCALE GENOMIC DNA]</scope>
    <source>
        <tissue evidence="2">Seedling</tissue>
    </source>
</reference>
<accession>A0A1D6N0S5</accession>
<dbReference type="Pfam" id="PF01513">
    <property type="entry name" value="NAD_kinase"/>
    <property type="match status" value="1"/>
</dbReference>
<evidence type="ECO:0000256" key="1">
    <source>
        <dbReference type="ARBA" id="ARBA00010995"/>
    </source>
</evidence>
<organism evidence="2">
    <name type="scientific">Zea mays</name>
    <name type="common">Maize</name>
    <dbReference type="NCBI Taxonomy" id="4577"/>
    <lineage>
        <taxon>Eukaryota</taxon>
        <taxon>Viridiplantae</taxon>
        <taxon>Streptophyta</taxon>
        <taxon>Embryophyta</taxon>
        <taxon>Tracheophyta</taxon>
        <taxon>Spermatophyta</taxon>
        <taxon>Magnoliopsida</taxon>
        <taxon>Liliopsida</taxon>
        <taxon>Poales</taxon>
        <taxon>Poaceae</taxon>
        <taxon>PACMAD clade</taxon>
        <taxon>Panicoideae</taxon>
        <taxon>Andropogonodae</taxon>
        <taxon>Andropogoneae</taxon>
        <taxon>Tripsacinae</taxon>
        <taxon>Zea</taxon>
    </lineage>
</organism>
<proteinExistence type="inferred from homology"/>
<dbReference type="GO" id="GO:0006741">
    <property type="term" value="P:NADP+ biosynthetic process"/>
    <property type="evidence" value="ECO:0007669"/>
    <property type="project" value="InterPro"/>
</dbReference>
<protein>
    <submittedName>
        <fullName evidence="2">NAD kinase 1</fullName>
    </submittedName>
</protein>
<dbReference type="PANTHER" id="PTHR20275">
    <property type="entry name" value="NAD KINASE"/>
    <property type="match status" value="1"/>
</dbReference>
<dbReference type="InterPro" id="IPR016064">
    <property type="entry name" value="NAD/diacylglycerol_kinase_sf"/>
</dbReference>
<dbReference type="AlphaFoldDB" id="A0A1D6N0S5"/>
<keyword evidence="2" id="KW-0808">Transferase</keyword>
<dbReference type="InterPro" id="IPR002504">
    <property type="entry name" value="NADK"/>
</dbReference>
<dbReference type="SUPFAM" id="SSF111331">
    <property type="entry name" value="NAD kinase/diacylglycerol kinase-like"/>
    <property type="match status" value="1"/>
</dbReference>
<dbReference type="GO" id="GO:0003951">
    <property type="term" value="F:NAD+ kinase activity"/>
    <property type="evidence" value="ECO:0007669"/>
    <property type="project" value="InterPro"/>
</dbReference>